<dbReference type="EMBL" id="SNXY01000009">
    <property type="protein sequence ID" value="TDP83124.1"/>
    <property type="molecule type" value="Genomic_DNA"/>
</dbReference>
<protein>
    <recommendedName>
        <fullName evidence="5">Antitoxin</fullName>
    </recommendedName>
</protein>
<dbReference type="SUPFAM" id="SSF143120">
    <property type="entry name" value="YefM-like"/>
    <property type="match status" value="1"/>
</dbReference>
<comment type="similarity">
    <text evidence="1">Belongs to the phD/YefM antitoxin family.</text>
</comment>
<gene>
    <name evidence="3" type="ORF">EDD54_3080</name>
</gene>
<sequence>MRAMDITLNEAKTRLDELAARARAGETIVLTAPGEPSLVMTRDDGTARTTGANRLAPDGTIERFNSVDGLFSAARPPTTEEKARRRRLLEDLAASVRAGDLRFKTDGARSQDFLYDDDGMPG</sequence>
<comment type="caution">
    <text evidence="3">The sequence shown here is derived from an EMBL/GenBank/DDBJ whole genome shotgun (WGS) entry which is preliminary data.</text>
</comment>
<dbReference type="InterPro" id="IPR036165">
    <property type="entry name" value="YefM-like_sf"/>
</dbReference>
<organism evidence="3 4">
    <name type="scientific">Oharaeibacter diazotrophicus</name>
    <dbReference type="NCBI Taxonomy" id="1920512"/>
    <lineage>
        <taxon>Bacteria</taxon>
        <taxon>Pseudomonadati</taxon>
        <taxon>Pseudomonadota</taxon>
        <taxon>Alphaproteobacteria</taxon>
        <taxon>Hyphomicrobiales</taxon>
        <taxon>Pleomorphomonadaceae</taxon>
        <taxon>Oharaeibacter</taxon>
    </lineage>
</organism>
<evidence type="ECO:0000313" key="4">
    <source>
        <dbReference type="Proteomes" id="UP000294547"/>
    </source>
</evidence>
<dbReference type="AlphaFoldDB" id="A0A4R6RAV6"/>
<keyword evidence="4" id="KW-1185">Reference proteome</keyword>
<evidence type="ECO:0000313" key="3">
    <source>
        <dbReference type="EMBL" id="TDP83124.1"/>
    </source>
</evidence>
<feature type="region of interest" description="Disordered" evidence="2">
    <location>
        <begin position="35"/>
        <end position="57"/>
    </location>
</feature>
<evidence type="ECO:0008006" key="5">
    <source>
        <dbReference type="Google" id="ProtNLM"/>
    </source>
</evidence>
<accession>A0A4R6RAV6</accession>
<evidence type="ECO:0000256" key="1">
    <source>
        <dbReference type="ARBA" id="ARBA00009981"/>
    </source>
</evidence>
<reference evidence="3 4" key="1">
    <citation type="submission" date="2019-03" db="EMBL/GenBank/DDBJ databases">
        <title>Genomic Encyclopedia of Type Strains, Phase IV (KMG-IV): sequencing the most valuable type-strain genomes for metagenomic binning, comparative biology and taxonomic classification.</title>
        <authorList>
            <person name="Goeker M."/>
        </authorList>
    </citation>
    <scope>NUCLEOTIDE SEQUENCE [LARGE SCALE GENOMIC DNA]</scope>
    <source>
        <strain evidence="3 4">DSM 102969</strain>
    </source>
</reference>
<proteinExistence type="inferred from homology"/>
<dbReference type="Proteomes" id="UP000294547">
    <property type="component" value="Unassembled WGS sequence"/>
</dbReference>
<evidence type="ECO:0000256" key="2">
    <source>
        <dbReference type="SAM" id="MobiDB-lite"/>
    </source>
</evidence>
<name>A0A4R6RAV6_9HYPH</name>